<feature type="domain" description="DNA methylase N-4/N-6" evidence="5">
    <location>
        <begin position="31"/>
        <end position="226"/>
    </location>
</feature>
<evidence type="ECO:0000313" key="7">
    <source>
        <dbReference type="Proteomes" id="UP000679247"/>
    </source>
</evidence>
<dbReference type="Pfam" id="PF01555">
    <property type="entry name" value="N6_N4_Mtase"/>
    <property type="match status" value="1"/>
</dbReference>
<dbReference type="InterPro" id="IPR002941">
    <property type="entry name" value="DNA_methylase_N4/N6"/>
</dbReference>
<dbReference type="EMBL" id="CP071709">
    <property type="protein sequence ID" value="QVY62976.1"/>
    <property type="molecule type" value="Genomic_DNA"/>
</dbReference>
<evidence type="ECO:0000256" key="2">
    <source>
        <dbReference type="ARBA" id="ARBA00022679"/>
    </source>
</evidence>
<reference evidence="6 7" key="1">
    <citation type="submission" date="2021-03" db="EMBL/GenBank/DDBJ databases">
        <title>The first data on the complete genome of the tetrodotoxin-producing bacterium.</title>
        <authorList>
            <person name="Melnikova D.I."/>
            <person name="Nijland R."/>
            <person name="Magarlamov T.Y."/>
        </authorList>
    </citation>
    <scope>NUCLEOTIDE SEQUENCE [LARGE SCALE GENOMIC DNA]</scope>
    <source>
        <strain evidence="6 7">1839</strain>
    </source>
</reference>
<evidence type="ECO:0000256" key="4">
    <source>
        <dbReference type="RuleBase" id="RU362026"/>
    </source>
</evidence>
<comment type="similarity">
    <text evidence="4">Belongs to the N(4)/N(6)-methyltransferase family.</text>
</comment>
<dbReference type="PANTHER" id="PTHR13370:SF3">
    <property type="entry name" value="TRNA (GUANINE(10)-N2)-METHYLTRANSFERASE HOMOLOG"/>
    <property type="match status" value="1"/>
</dbReference>
<dbReference type="PRINTS" id="PR00508">
    <property type="entry name" value="S21N4MTFRASE"/>
</dbReference>
<keyword evidence="3" id="KW-0680">Restriction system</keyword>
<evidence type="ECO:0000259" key="5">
    <source>
        <dbReference type="Pfam" id="PF01555"/>
    </source>
</evidence>
<dbReference type="PANTHER" id="PTHR13370">
    <property type="entry name" value="RNA METHYLASE-RELATED"/>
    <property type="match status" value="1"/>
</dbReference>
<dbReference type="Proteomes" id="UP000679247">
    <property type="component" value="Chromosome"/>
</dbReference>
<protein>
    <recommendedName>
        <fullName evidence="4">Methyltransferase</fullName>
        <ecNumber evidence="4">2.1.1.-</ecNumber>
    </recommendedName>
</protein>
<dbReference type="EC" id="2.1.1.-" evidence="4"/>
<keyword evidence="7" id="KW-1185">Reference proteome</keyword>
<name>A0ABX8FG21_9BACI</name>
<dbReference type="RefSeq" id="WP_214478340.1">
    <property type="nucleotide sequence ID" value="NZ_CP071709.1"/>
</dbReference>
<dbReference type="Gene3D" id="3.40.50.150">
    <property type="entry name" value="Vaccinia Virus protein VP39"/>
    <property type="match status" value="1"/>
</dbReference>
<dbReference type="InterPro" id="IPR029063">
    <property type="entry name" value="SAM-dependent_MTases_sf"/>
</dbReference>
<proteinExistence type="inferred from homology"/>
<evidence type="ECO:0000313" key="6">
    <source>
        <dbReference type="EMBL" id="QVY62976.1"/>
    </source>
</evidence>
<dbReference type="SUPFAM" id="SSF53335">
    <property type="entry name" value="S-adenosyl-L-methionine-dependent methyltransferases"/>
    <property type="match status" value="1"/>
</dbReference>
<evidence type="ECO:0000256" key="3">
    <source>
        <dbReference type="ARBA" id="ARBA00022747"/>
    </source>
</evidence>
<evidence type="ECO:0000256" key="1">
    <source>
        <dbReference type="ARBA" id="ARBA00022603"/>
    </source>
</evidence>
<accession>A0ABX8FG21</accession>
<gene>
    <name evidence="6" type="ORF">J1899_08015</name>
</gene>
<organism evidence="6 7">
    <name type="scientific">Cytobacillus gottheilii</name>
    <dbReference type="NCBI Taxonomy" id="859144"/>
    <lineage>
        <taxon>Bacteria</taxon>
        <taxon>Bacillati</taxon>
        <taxon>Bacillota</taxon>
        <taxon>Bacilli</taxon>
        <taxon>Bacillales</taxon>
        <taxon>Bacillaceae</taxon>
        <taxon>Cytobacillus</taxon>
    </lineage>
</organism>
<dbReference type="InterPro" id="IPR001091">
    <property type="entry name" value="RM_Methyltransferase"/>
</dbReference>
<keyword evidence="2" id="KW-0808">Transferase</keyword>
<sequence>MTKEMIGSLELNRIYQRDCIEGMRMLPDESVDLVVTDPAYPCISGGRKKNAGQPSGILLKNDGKIFNYNEVDMKDWMTEVYRVLKTGSHFYTMTNVLNLQKMLNIGVELGFKLHNILIWKKNNVTPSQYYMKNAEYILFFRKGRAKYINNIGTKTVIELDNVRSREHPTQKPVELMRIFIENSSNKDGTVLDPFMGSGTTAVAAVCTNRKFIGFEREQEYVEIANKRLDNEEIPQ</sequence>
<keyword evidence="1" id="KW-0489">Methyltransferase</keyword>